<name>A0A2P2MYQ9_RHIMU</name>
<dbReference type="EMBL" id="GGEC01054845">
    <property type="protein sequence ID" value="MBX35329.1"/>
    <property type="molecule type" value="Transcribed_RNA"/>
</dbReference>
<sequence>MCSKNRNESSTKPRKRRKDKQFDHGRGRDRRRWETGDQTAPIWKQSDWRSRNPGRTLDGGRERIVGETQEAFTEVFRAKNKSNNMRSPI</sequence>
<organism evidence="2">
    <name type="scientific">Rhizophora mucronata</name>
    <name type="common">Asiatic mangrove</name>
    <dbReference type="NCBI Taxonomy" id="61149"/>
    <lineage>
        <taxon>Eukaryota</taxon>
        <taxon>Viridiplantae</taxon>
        <taxon>Streptophyta</taxon>
        <taxon>Embryophyta</taxon>
        <taxon>Tracheophyta</taxon>
        <taxon>Spermatophyta</taxon>
        <taxon>Magnoliopsida</taxon>
        <taxon>eudicotyledons</taxon>
        <taxon>Gunneridae</taxon>
        <taxon>Pentapetalae</taxon>
        <taxon>rosids</taxon>
        <taxon>fabids</taxon>
        <taxon>Malpighiales</taxon>
        <taxon>Rhizophoraceae</taxon>
        <taxon>Rhizophora</taxon>
    </lineage>
</organism>
<accession>A0A2P2MYQ9</accession>
<feature type="compositionally biased region" description="Basic and acidic residues" evidence="1">
    <location>
        <begin position="20"/>
        <end position="35"/>
    </location>
</feature>
<proteinExistence type="predicted"/>
<protein>
    <submittedName>
        <fullName evidence="2">Uncharacterized protein</fullName>
    </submittedName>
</protein>
<feature type="compositionally biased region" description="Basic and acidic residues" evidence="1">
    <location>
        <begin position="1"/>
        <end position="11"/>
    </location>
</feature>
<reference evidence="2" key="1">
    <citation type="submission" date="2018-02" db="EMBL/GenBank/DDBJ databases">
        <title>Rhizophora mucronata_Transcriptome.</title>
        <authorList>
            <person name="Meera S.P."/>
            <person name="Sreeshan A."/>
            <person name="Augustine A."/>
        </authorList>
    </citation>
    <scope>NUCLEOTIDE SEQUENCE</scope>
    <source>
        <tissue evidence="2">Leaf</tissue>
    </source>
</reference>
<evidence type="ECO:0000256" key="1">
    <source>
        <dbReference type="SAM" id="MobiDB-lite"/>
    </source>
</evidence>
<feature type="region of interest" description="Disordered" evidence="1">
    <location>
        <begin position="1"/>
        <end position="60"/>
    </location>
</feature>
<evidence type="ECO:0000313" key="2">
    <source>
        <dbReference type="EMBL" id="MBX35329.1"/>
    </source>
</evidence>
<dbReference type="AlphaFoldDB" id="A0A2P2MYQ9"/>